<evidence type="ECO:0000313" key="2">
    <source>
        <dbReference type="EMBL" id="KAF2209645.1"/>
    </source>
</evidence>
<feature type="compositionally biased region" description="Acidic residues" evidence="1">
    <location>
        <begin position="105"/>
        <end position="118"/>
    </location>
</feature>
<evidence type="ECO:0000256" key="1">
    <source>
        <dbReference type="SAM" id="MobiDB-lite"/>
    </source>
</evidence>
<accession>A0A6A6F6Q7</accession>
<organism evidence="2 3">
    <name type="scientific">Cercospora zeae-maydis SCOH1-5</name>
    <dbReference type="NCBI Taxonomy" id="717836"/>
    <lineage>
        <taxon>Eukaryota</taxon>
        <taxon>Fungi</taxon>
        <taxon>Dikarya</taxon>
        <taxon>Ascomycota</taxon>
        <taxon>Pezizomycotina</taxon>
        <taxon>Dothideomycetes</taxon>
        <taxon>Dothideomycetidae</taxon>
        <taxon>Mycosphaerellales</taxon>
        <taxon>Mycosphaerellaceae</taxon>
        <taxon>Cercospora</taxon>
    </lineage>
</organism>
<feature type="region of interest" description="Disordered" evidence="1">
    <location>
        <begin position="93"/>
        <end position="165"/>
    </location>
</feature>
<dbReference type="OrthoDB" id="3640048at2759"/>
<keyword evidence="3" id="KW-1185">Reference proteome</keyword>
<dbReference type="EMBL" id="ML992686">
    <property type="protein sequence ID" value="KAF2209645.1"/>
    <property type="molecule type" value="Genomic_DNA"/>
</dbReference>
<feature type="compositionally biased region" description="Acidic residues" evidence="1">
    <location>
        <begin position="156"/>
        <end position="165"/>
    </location>
</feature>
<gene>
    <name evidence="2" type="ORF">CERZMDRAFT_100428</name>
</gene>
<feature type="compositionally biased region" description="Basic and acidic residues" evidence="1">
    <location>
        <begin position="93"/>
        <end position="104"/>
    </location>
</feature>
<feature type="compositionally biased region" description="Basic and acidic residues" evidence="1">
    <location>
        <begin position="128"/>
        <end position="137"/>
    </location>
</feature>
<dbReference type="Proteomes" id="UP000799539">
    <property type="component" value="Unassembled WGS sequence"/>
</dbReference>
<protein>
    <submittedName>
        <fullName evidence="2">Uncharacterized protein</fullName>
    </submittedName>
</protein>
<evidence type="ECO:0000313" key="3">
    <source>
        <dbReference type="Proteomes" id="UP000799539"/>
    </source>
</evidence>
<reference evidence="2" key="1">
    <citation type="journal article" date="2020" name="Stud. Mycol.">
        <title>101 Dothideomycetes genomes: a test case for predicting lifestyles and emergence of pathogens.</title>
        <authorList>
            <person name="Haridas S."/>
            <person name="Albert R."/>
            <person name="Binder M."/>
            <person name="Bloem J."/>
            <person name="Labutti K."/>
            <person name="Salamov A."/>
            <person name="Andreopoulos B."/>
            <person name="Baker S."/>
            <person name="Barry K."/>
            <person name="Bills G."/>
            <person name="Bluhm B."/>
            <person name="Cannon C."/>
            <person name="Castanera R."/>
            <person name="Culley D."/>
            <person name="Daum C."/>
            <person name="Ezra D."/>
            <person name="Gonzalez J."/>
            <person name="Henrissat B."/>
            <person name="Kuo A."/>
            <person name="Liang C."/>
            <person name="Lipzen A."/>
            <person name="Lutzoni F."/>
            <person name="Magnuson J."/>
            <person name="Mondo S."/>
            <person name="Nolan M."/>
            <person name="Ohm R."/>
            <person name="Pangilinan J."/>
            <person name="Park H.-J."/>
            <person name="Ramirez L."/>
            <person name="Alfaro M."/>
            <person name="Sun H."/>
            <person name="Tritt A."/>
            <person name="Yoshinaga Y."/>
            <person name="Zwiers L.-H."/>
            <person name="Turgeon B."/>
            <person name="Goodwin S."/>
            <person name="Spatafora J."/>
            <person name="Crous P."/>
            <person name="Grigoriev I."/>
        </authorList>
    </citation>
    <scope>NUCLEOTIDE SEQUENCE</scope>
    <source>
        <strain evidence="2">SCOH1-5</strain>
    </source>
</reference>
<dbReference type="AlphaFoldDB" id="A0A6A6F6Q7"/>
<name>A0A6A6F6Q7_9PEZI</name>
<proteinExistence type="predicted"/>
<sequence length="165" mass="18785">MTIIIYYKFCKECYQFSPPHCFRGSCATHKNEVCSGCWDKFALGRFYQGRVSATAQCIQCARQISERELENRLSSTFYLEYIGKKYKMAIARSKEPKGARKPAEDDGEDDFVMVEMDDAQTGSTGDTEDGKKEESKAAQKPTESESQGEREKEFVMVEEDDAETD</sequence>